<evidence type="ECO:0000313" key="1">
    <source>
        <dbReference type="EMBL" id="GAE36509.1"/>
    </source>
</evidence>
<sequence length="329" mass="38492">MNEFITPETFNAIDDLEEFITHVDPESYIARVALEYLVINSKSDLLEKLIEKLLTSTSEESRTWAEVYQIDHLLYKQEISLIEATKQLTYKKVKSDELATLIKVFQLYNYYDLKNFEMRASLSSLVAVEIPQLIDGFMKNSLLCREKLIMQGVHLHLNEVEESRKCGLELLENALTPSMKAIAYNLLGISYIICNKDMALENFHKSIDLAKNLQNNRMLDQAQISMNFTYCYWNETDKLKEDLYELTSLNNKQGFAFYLIKTGKKNEALKILDDIDLKIDNDYLKAFDQYYRGLISGERLYFQKSTKYFELAGNLYFRQLPLNELNRIN</sequence>
<dbReference type="OrthoDB" id="2826031at2"/>
<dbReference type="AlphaFoldDB" id="W4QYZ1"/>
<accession>W4QYZ1</accession>
<dbReference type="EMBL" id="BAUV01000036">
    <property type="protein sequence ID" value="GAE36509.1"/>
    <property type="molecule type" value="Genomic_DNA"/>
</dbReference>
<dbReference type="Proteomes" id="UP000018896">
    <property type="component" value="Unassembled WGS sequence"/>
</dbReference>
<comment type="caution">
    <text evidence="1">The sequence shown here is derived from an EMBL/GenBank/DDBJ whole genome shotgun (WGS) entry which is preliminary data.</text>
</comment>
<dbReference type="NCBIfam" id="NF038310">
    <property type="entry name" value="lysogeny_AimR"/>
    <property type="match status" value="1"/>
</dbReference>
<protein>
    <submittedName>
        <fullName evidence="1">Prophage helix-turn-helix protein</fullName>
    </submittedName>
</protein>
<dbReference type="eggNOG" id="ENOG50306KH">
    <property type="taxonomic scope" value="Bacteria"/>
</dbReference>
<evidence type="ECO:0000313" key="2">
    <source>
        <dbReference type="Proteomes" id="UP000018896"/>
    </source>
</evidence>
<dbReference type="Pfam" id="PF22871">
    <property type="entry name" value="AimR"/>
    <property type="match status" value="1"/>
</dbReference>
<dbReference type="InterPro" id="IPR047705">
    <property type="entry name" value="AimR-like"/>
</dbReference>
<proteinExistence type="predicted"/>
<organism evidence="1 2">
    <name type="scientific">Halalkalibacter akibai (strain ATCC 43226 / DSM 21942 / CIP 109018 / JCM 9157 / 1139)</name>
    <name type="common">Bacillus akibai</name>
    <dbReference type="NCBI Taxonomy" id="1236973"/>
    <lineage>
        <taxon>Bacteria</taxon>
        <taxon>Bacillati</taxon>
        <taxon>Bacillota</taxon>
        <taxon>Bacilli</taxon>
        <taxon>Bacillales</taxon>
        <taxon>Bacillaceae</taxon>
        <taxon>Halalkalibacter</taxon>
    </lineage>
</organism>
<keyword evidence="2" id="KW-1185">Reference proteome</keyword>
<dbReference type="RefSeq" id="WP_035666545.1">
    <property type="nucleotide sequence ID" value="NZ_BAUV01000036.1"/>
</dbReference>
<name>W4QYZ1_HALA3</name>
<gene>
    <name evidence="1" type="ORF">JCM9157_3702</name>
</gene>
<dbReference type="STRING" id="1236973.JCM9157_3702"/>
<reference evidence="1 2" key="1">
    <citation type="journal article" date="2014" name="Genome Announc.">
        <title>Draft Genome Sequences of Three Alkaliphilic Bacillus Strains, Bacillus wakoensis JCM 9140T, Bacillus akibai JCM 9157T, and Bacillus hemicellulosilyticus JCM 9152T.</title>
        <authorList>
            <person name="Yuki M."/>
            <person name="Oshima K."/>
            <person name="Suda W."/>
            <person name="Oshida Y."/>
            <person name="Kitamura K."/>
            <person name="Iida T."/>
            <person name="Hattori M."/>
            <person name="Ohkuma M."/>
        </authorList>
    </citation>
    <scope>NUCLEOTIDE SEQUENCE [LARGE SCALE GENOMIC DNA]</scope>
    <source>
        <strain evidence="1 2">JCM 9157</strain>
    </source>
</reference>